<evidence type="ECO:0000313" key="5">
    <source>
        <dbReference type="Proteomes" id="UP001576776"/>
    </source>
</evidence>
<protein>
    <submittedName>
        <fullName evidence="4">IMS domain-containing protein</fullName>
    </submittedName>
</protein>
<evidence type="ECO:0000256" key="2">
    <source>
        <dbReference type="SAM" id="Phobius"/>
    </source>
</evidence>
<dbReference type="Pfam" id="PF13355">
    <property type="entry name" value="ARC6-like_IMS"/>
    <property type="match status" value="1"/>
</dbReference>
<dbReference type="PANTHER" id="PTHR33925:SF1">
    <property type="entry name" value="PROTEIN ACCUMULATION AND REPLICATION OF CHLOROPLASTS 6, CHLOROPLASTIC"/>
    <property type="match status" value="1"/>
</dbReference>
<keyword evidence="5" id="KW-1185">Reference proteome</keyword>
<dbReference type="InterPro" id="IPR001623">
    <property type="entry name" value="DnaJ_domain"/>
</dbReference>
<feature type="region of interest" description="Disordered" evidence="1">
    <location>
        <begin position="74"/>
        <end position="105"/>
    </location>
</feature>
<dbReference type="Pfam" id="PF00226">
    <property type="entry name" value="DnaJ"/>
    <property type="match status" value="1"/>
</dbReference>
<name>A0ABV4Y6L5_9CYAN</name>
<feature type="transmembrane region" description="Helical" evidence="2">
    <location>
        <begin position="586"/>
        <end position="610"/>
    </location>
</feature>
<dbReference type="InterPro" id="IPR025344">
    <property type="entry name" value="CDP1-like_IMS"/>
</dbReference>
<dbReference type="InterPro" id="IPR036869">
    <property type="entry name" value="J_dom_sf"/>
</dbReference>
<evidence type="ECO:0000313" key="4">
    <source>
        <dbReference type="EMBL" id="MFB2934449.1"/>
    </source>
</evidence>
<reference evidence="4 5" key="1">
    <citation type="submission" date="2024-09" db="EMBL/GenBank/DDBJ databases">
        <title>Floridaenema gen nov. (Aerosakkonemataceae, Aerosakkonematales ord. nov., Cyanobacteria) from benthic tropical and subtropical fresh waters, with the description of four new species.</title>
        <authorList>
            <person name="Moretto J.A."/>
            <person name="Berthold D.E."/>
            <person name="Lefler F.W."/>
            <person name="Huang I.-S."/>
            <person name="Laughinghouse H. IV."/>
        </authorList>
    </citation>
    <scope>NUCLEOTIDE SEQUENCE [LARGE SCALE GENOMIC DNA]</scope>
    <source>
        <strain evidence="4 5">BLCC-F154</strain>
    </source>
</reference>
<feature type="region of interest" description="Disordered" evidence="1">
    <location>
        <begin position="528"/>
        <end position="557"/>
    </location>
</feature>
<accession>A0ABV4Y6L5</accession>
<dbReference type="InterPro" id="IPR044685">
    <property type="entry name" value="CPD1-like"/>
</dbReference>
<sequence>MRIPLDYYRILGLPIQASAEQLQQAYRDRIMQLPRREYSEVAIASRKKLIDEAYAVLSNPEQRQSYDATFLAKTYEPETEEPTESATTDPTDTEETSSVNIDRNSPSIEIDDDQFLGSLLILAELGEYELVLKLGRSYLISSNTDIENGRFGEPKIVRPDIVLTIAQACLELGREQWKQRRYENAATTLNIGQELLLREGLFPNIRGEIQADVYKLRPYRILELLALPEESTELRNQGLQLLREMLQERGGIDGNGNDQSGLNVDEFLRFIQQLRAYLTVTEQQALFEQEARRPSAVATYLAVYALLARGFTERDPGLIRRAKLLLTRLLKRQDVYLEMAVAALLLGQTEEASQALELSSEQQSLAFIREHSQGDPDLLPGLCLYSEHWLQSEVFPHFRDLVNQQVSLKEYFADEQLQSSLEALPPEVEGLSDWETIASERLSRVASLGASTTAGARSTFTYSPSSAEASNTPVTKENANASNFTTAADLENSSPYNFQTVPTTEQVVPGTTGAEPPTNQVIERTVIQGAGTTKSPTSAESNRETDPSLRGVSVPLSSRRAQRANRWANWQDWLSPRRRGRIGREVPFVVLALIGALGIGLSILLLSWIIQALSPKPATQVQQPIEQVEPVPVPSPDNNSAILSTAGPITPAIAQTAIQTWLDTKSKAFSTQHEIDALNSILVDPALSRWRRLAQTVQTQNKYRRYEHSIKDDSVKVVRTTANQARVEAQVSESVETLQGNQTVARESYNSPNLRVRYDLVRQDGQWKIQSITPIRR</sequence>
<dbReference type="RefSeq" id="WP_413255972.1">
    <property type="nucleotide sequence ID" value="NZ_JBHFNS010000018.1"/>
</dbReference>
<dbReference type="PANTHER" id="PTHR33925">
    <property type="entry name" value="PLASTID DIVISION PROTEIN CDP1, CHLOROPLASTIC-RELATED"/>
    <property type="match status" value="1"/>
</dbReference>
<dbReference type="InterPro" id="IPR058032">
    <property type="entry name" value="CDP1-like_a_solenoid_1"/>
</dbReference>
<organism evidence="4 5">
    <name type="scientific">Floridaenema fluviatile BLCC-F154</name>
    <dbReference type="NCBI Taxonomy" id="3153640"/>
    <lineage>
        <taxon>Bacteria</taxon>
        <taxon>Bacillati</taxon>
        <taxon>Cyanobacteriota</taxon>
        <taxon>Cyanophyceae</taxon>
        <taxon>Oscillatoriophycideae</taxon>
        <taxon>Aerosakkonematales</taxon>
        <taxon>Aerosakkonemataceae</taxon>
        <taxon>Floridanema</taxon>
        <taxon>Floridanema fluviatile</taxon>
    </lineage>
</organism>
<keyword evidence="2" id="KW-1133">Transmembrane helix</keyword>
<dbReference type="Gene3D" id="1.10.287.110">
    <property type="entry name" value="DnaJ domain"/>
    <property type="match status" value="1"/>
</dbReference>
<keyword evidence="2" id="KW-0812">Transmembrane</keyword>
<dbReference type="Pfam" id="PF23468">
    <property type="entry name" value="ARC6"/>
    <property type="match status" value="1"/>
</dbReference>
<keyword evidence="2" id="KW-0472">Membrane</keyword>
<feature type="compositionally biased region" description="Polar residues" evidence="1">
    <location>
        <begin position="530"/>
        <end position="540"/>
    </location>
</feature>
<dbReference type="InterPro" id="IPR057137">
    <property type="entry name" value="CDP1-like_a_solenoid_2"/>
</dbReference>
<dbReference type="Pfam" id="PF25515">
    <property type="entry name" value="Arm_PDR"/>
    <property type="match status" value="1"/>
</dbReference>
<gene>
    <name evidence="4" type="ORF">ACE1B6_04155</name>
</gene>
<comment type="caution">
    <text evidence="4">The sequence shown here is derived from an EMBL/GenBank/DDBJ whole genome shotgun (WGS) entry which is preliminary data.</text>
</comment>
<dbReference type="SMART" id="SM00271">
    <property type="entry name" value="DnaJ"/>
    <property type="match status" value="1"/>
</dbReference>
<dbReference type="EMBL" id="JBHFNS010000018">
    <property type="protein sequence ID" value="MFB2934449.1"/>
    <property type="molecule type" value="Genomic_DNA"/>
</dbReference>
<dbReference type="PROSITE" id="PS50076">
    <property type="entry name" value="DNAJ_2"/>
    <property type="match status" value="1"/>
</dbReference>
<dbReference type="CDD" id="cd06257">
    <property type="entry name" value="DnaJ"/>
    <property type="match status" value="1"/>
</dbReference>
<evidence type="ECO:0000256" key="1">
    <source>
        <dbReference type="SAM" id="MobiDB-lite"/>
    </source>
</evidence>
<dbReference type="SUPFAM" id="SSF46565">
    <property type="entry name" value="Chaperone J-domain"/>
    <property type="match status" value="1"/>
</dbReference>
<proteinExistence type="predicted"/>
<evidence type="ECO:0000259" key="3">
    <source>
        <dbReference type="PROSITE" id="PS50076"/>
    </source>
</evidence>
<dbReference type="Proteomes" id="UP001576776">
    <property type="component" value="Unassembled WGS sequence"/>
</dbReference>
<feature type="domain" description="J" evidence="3">
    <location>
        <begin position="6"/>
        <end position="70"/>
    </location>
</feature>